<gene>
    <name evidence="2" type="ORF">C7389_103215</name>
</gene>
<dbReference type="RefSeq" id="WP_133589154.1">
    <property type="nucleotide sequence ID" value="NZ_SNVV01000003.1"/>
</dbReference>
<evidence type="ECO:0000313" key="3">
    <source>
        <dbReference type="Proteomes" id="UP000295129"/>
    </source>
</evidence>
<name>A0A4R6ECJ3_9RHOO</name>
<dbReference type="AlphaFoldDB" id="A0A4R6ECJ3"/>
<evidence type="ECO:0000256" key="1">
    <source>
        <dbReference type="SAM" id="MobiDB-lite"/>
    </source>
</evidence>
<feature type="compositionally biased region" description="Basic residues" evidence="1">
    <location>
        <begin position="58"/>
        <end position="68"/>
    </location>
</feature>
<comment type="caution">
    <text evidence="2">The sequence shown here is derived from an EMBL/GenBank/DDBJ whole genome shotgun (WGS) entry which is preliminary data.</text>
</comment>
<keyword evidence="3" id="KW-1185">Reference proteome</keyword>
<proteinExistence type="predicted"/>
<feature type="region of interest" description="Disordered" evidence="1">
    <location>
        <begin position="40"/>
        <end position="68"/>
    </location>
</feature>
<reference evidence="2 3" key="1">
    <citation type="submission" date="2019-03" db="EMBL/GenBank/DDBJ databases">
        <title>Genomic Encyclopedia of Type Strains, Phase IV (KMG-IV): sequencing the most valuable type-strain genomes for metagenomic binning, comparative biology and taxonomic classification.</title>
        <authorList>
            <person name="Goeker M."/>
        </authorList>
    </citation>
    <scope>NUCLEOTIDE SEQUENCE [LARGE SCALE GENOMIC DNA]</scope>
    <source>
        <strain evidence="2 3">DSM 12121</strain>
    </source>
</reference>
<sequence length="68" mass="7682">MSNPYETDTEPAEFEFEVPEILRWVLPCQGCSRCAPLMGTAEAHPRRSRSGTACRGTRSSRGRRRVAR</sequence>
<protein>
    <submittedName>
        <fullName evidence="2">Uncharacterized protein</fullName>
    </submittedName>
</protein>
<organism evidence="2 3">
    <name type="scientific">Azoarcus indigens</name>
    <dbReference type="NCBI Taxonomy" id="29545"/>
    <lineage>
        <taxon>Bacteria</taxon>
        <taxon>Pseudomonadati</taxon>
        <taxon>Pseudomonadota</taxon>
        <taxon>Betaproteobacteria</taxon>
        <taxon>Rhodocyclales</taxon>
        <taxon>Zoogloeaceae</taxon>
        <taxon>Azoarcus</taxon>
    </lineage>
</organism>
<evidence type="ECO:0000313" key="2">
    <source>
        <dbReference type="EMBL" id="TDN55877.1"/>
    </source>
</evidence>
<dbReference type="Proteomes" id="UP000295129">
    <property type="component" value="Unassembled WGS sequence"/>
</dbReference>
<accession>A0A4R6ECJ3</accession>
<dbReference type="EMBL" id="SNVV01000003">
    <property type="protein sequence ID" value="TDN55877.1"/>
    <property type="molecule type" value="Genomic_DNA"/>
</dbReference>